<comment type="caution">
    <text evidence="1">The sequence shown here is derived from an EMBL/GenBank/DDBJ whole genome shotgun (WGS) entry which is preliminary data.</text>
</comment>
<evidence type="ECO:0000313" key="1">
    <source>
        <dbReference type="EMBL" id="GAE44433.1"/>
    </source>
</evidence>
<dbReference type="AlphaFoldDB" id="W4RKP2"/>
<name>W4RKP2_9BACI</name>
<dbReference type="EMBL" id="BAUW01000008">
    <property type="protein sequence ID" value="GAE44433.1"/>
    <property type="molecule type" value="Genomic_DNA"/>
</dbReference>
<gene>
    <name evidence="1" type="ORF">JCM21738_1143</name>
</gene>
<evidence type="ECO:0000313" key="2">
    <source>
        <dbReference type="Proteomes" id="UP000018949"/>
    </source>
</evidence>
<organism evidence="1 2">
    <name type="scientific">Mesobacillus boroniphilus JCM 21738</name>
    <dbReference type="NCBI Taxonomy" id="1294265"/>
    <lineage>
        <taxon>Bacteria</taxon>
        <taxon>Bacillati</taxon>
        <taxon>Bacillota</taxon>
        <taxon>Bacilli</taxon>
        <taxon>Bacillales</taxon>
        <taxon>Bacillaceae</taxon>
        <taxon>Mesobacillus</taxon>
    </lineage>
</organism>
<keyword evidence="2" id="KW-1185">Reference proteome</keyword>
<accession>W4RKP2</accession>
<proteinExistence type="predicted"/>
<dbReference type="Proteomes" id="UP000018949">
    <property type="component" value="Unassembled WGS sequence"/>
</dbReference>
<reference evidence="1 2" key="1">
    <citation type="submission" date="2013-12" db="EMBL/GenBank/DDBJ databases">
        <title>NBRP : Genome information of microbial organism related human and environment.</title>
        <authorList>
            <person name="Hattori M."/>
            <person name="Oshima K."/>
            <person name="Inaba H."/>
            <person name="Suda W."/>
            <person name="Sakamoto M."/>
            <person name="Iino T."/>
            <person name="Kitahara M."/>
            <person name="Oshida Y."/>
            <person name="Iida T."/>
            <person name="Kudo T."/>
            <person name="Itoh T."/>
            <person name="Ahmed I."/>
            <person name="Ohkuma M."/>
        </authorList>
    </citation>
    <scope>NUCLEOTIDE SEQUENCE [LARGE SCALE GENOMIC DNA]</scope>
    <source>
        <strain evidence="1 2">JCM 21738</strain>
    </source>
</reference>
<protein>
    <submittedName>
        <fullName evidence="1">Uncharacterized protein</fullName>
    </submittedName>
</protein>
<sequence length="51" mass="5955">MYSNSFTAPPNLIFLQKEWIPSAVFHNQDKKSFKVDENNLINGISSLKWQK</sequence>